<feature type="repeat" description="PPR" evidence="3">
    <location>
        <begin position="250"/>
        <end position="284"/>
    </location>
</feature>
<evidence type="ECO:0000256" key="2">
    <source>
        <dbReference type="ARBA" id="ARBA00061659"/>
    </source>
</evidence>
<gene>
    <name evidence="4" type="ORF">K2173_012571</name>
</gene>
<dbReference type="AlphaFoldDB" id="A0AAV8TMA4"/>
<dbReference type="NCBIfam" id="TIGR00756">
    <property type="entry name" value="PPR"/>
    <property type="match status" value="9"/>
</dbReference>
<name>A0AAV8TMA4_9ROSI</name>
<feature type="repeat" description="PPR" evidence="3">
    <location>
        <begin position="294"/>
        <end position="328"/>
    </location>
</feature>
<feature type="repeat" description="PPR" evidence="3">
    <location>
        <begin position="356"/>
        <end position="386"/>
    </location>
</feature>
<dbReference type="GO" id="GO:0048731">
    <property type="term" value="P:system development"/>
    <property type="evidence" value="ECO:0007669"/>
    <property type="project" value="UniProtKB-ARBA"/>
</dbReference>
<organism evidence="4 5">
    <name type="scientific">Erythroxylum novogranatense</name>
    <dbReference type="NCBI Taxonomy" id="1862640"/>
    <lineage>
        <taxon>Eukaryota</taxon>
        <taxon>Viridiplantae</taxon>
        <taxon>Streptophyta</taxon>
        <taxon>Embryophyta</taxon>
        <taxon>Tracheophyta</taxon>
        <taxon>Spermatophyta</taxon>
        <taxon>Magnoliopsida</taxon>
        <taxon>eudicotyledons</taxon>
        <taxon>Gunneridae</taxon>
        <taxon>Pentapetalae</taxon>
        <taxon>rosids</taxon>
        <taxon>fabids</taxon>
        <taxon>Malpighiales</taxon>
        <taxon>Erythroxylaceae</taxon>
        <taxon>Erythroxylum</taxon>
    </lineage>
</organism>
<comment type="caution">
    <text evidence="4">The sequence shown here is derived from an EMBL/GenBank/DDBJ whole genome shotgun (WGS) entry which is preliminary data.</text>
</comment>
<dbReference type="EMBL" id="JAIWQS010000004">
    <property type="protein sequence ID" value="KAJ8767058.1"/>
    <property type="molecule type" value="Genomic_DNA"/>
</dbReference>
<feature type="repeat" description="PPR" evidence="3">
    <location>
        <begin position="523"/>
        <end position="558"/>
    </location>
</feature>
<protein>
    <submittedName>
        <fullName evidence="4">Uncharacterized protein</fullName>
    </submittedName>
</protein>
<dbReference type="FunFam" id="1.25.40.10:FF:000125">
    <property type="entry name" value="Pentatricopeptide repeat-containing protein"/>
    <property type="match status" value="1"/>
</dbReference>
<feature type="repeat" description="PPR" evidence="3">
    <location>
        <begin position="151"/>
        <end position="185"/>
    </location>
</feature>
<feature type="repeat" description="PPR" evidence="3">
    <location>
        <begin position="488"/>
        <end position="522"/>
    </location>
</feature>
<dbReference type="Proteomes" id="UP001159364">
    <property type="component" value="Linkage Group LG04"/>
</dbReference>
<dbReference type="InterPro" id="IPR046960">
    <property type="entry name" value="PPR_At4g14850-like_plant"/>
</dbReference>
<dbReference type="GO" id="GO:0003723">
    <property type="term" value="F:RNA binding"/>
    <property type="evidence" value="ECO:0007669"/>
    <property type="project" value="InterPro"/>
</dbReference>
<dbReference type="InterPro" id="IPR002885">
    <property type="entry name" value="PPR_rpt"/>
</dbReference>
<dbReference type="InterPro" id="IPR011990">
    <property type="entry name" value="TPR-like_helical_dom_sf"/>
</dbReference>
<reference evidence="4 5" key="1">
    <citation type="submission" date="2021-09" db="EMBL/GenBank/DDBJ databases">
        <title>Genomic insights and catalytic innovation underlie evolution of tropane alkaloids biosynthesis.</title>
        <authorList>
            <person name="Wang Y.-J."/>
            <person name="Tian T."/>
            <person name="Huang J.-P."/>
            <person name="Huang S.-X."/>
        </authorList>
    </citation>
    <scope>NUCLEOTIDE SEQUENCE [LARGE SCALE GENOMIC DNA]</scope>
    <source>
        <strain evidence="4">KIB-2018</strain>
        <tissue evidence="4">Leaf</tissue>
    </source>
</reference>
<dbReference type="SUPFAM" id="SSF48452">
    <property type="entry name" value="TPR-like"/>
    <property type="match status" value="1"/>
</dbReference>
<evidence type="ECO:0000256" key="1">
    <source>
        <dbReference type="ARBA" id="ARBA00022737"/>
    </source>
</evidence>
<dbReference type="PANTHER" id="PTHR47926">
    <property type="entry name" value="PENTATRICOPEPTIDE REPEAT-CONTAINING PROTEIN"/>
    <property type="match status" value="1"/>
</dbReference>
<dbReference type="GO" id="GO:0009451">
    <property type="term" value="P:RNA modification"/>
    <property type="evidence" value="ECO:0007669"/>
    <property type="project" value="InterPro"/>
</dbReference>
<keyword evidence="1" id="KW-0677">Repeat</keyword>
<dbReference type="PANTHER" id="PTHR47926:SF468">
    <property type="entry name" value="PENTATRICOPEPTIDE REPEAT-CONTAINING PROTEIN"/>
    <property type="match status" value="1"/>
</dbReference>
<evidence type="ECO:0000313" key="5">
    <source>
        <dbReference type="Proteomes" id="UP001159364"/>
    </source>
</evidence>
<dbReference type="PROSITE" id="PS51375">
    <property type="entry name" value="PPR"/>
    <property type="match status" value="8"/>
</dbReference>
<dbReference type="FunFam" id="1.25.40.10:FF:000212">
    <property type="entry name" value="Pentatricopeptide repeat-containing protein At2g03380, mitochondrial"/>
    <property type="match status" value="1"/>
</dbReference>
<dbReference type="InterPro" id="IPR046848">
    <property type="entry name" value="E_motif"/>
</dbReference>
<proteinExistence type="inferred from homology"/>
<evidence type="ECO:0000256" key="3">
    <source>
        <dbReference type="PROSITE-ProRule" id="PRU00708"/>
    </source>
</evidence>
<dbReference type="Gene3D" id="1.25.40.10">
    <property type="entry name" value="Tetratricopeptide repeat domain"/>
    <property type="match status" value="3"/>
</dbReference>
<feature type="repeat" description="PPR" evidence="3">
    <location>
        <begin position="387"/>
        <end position="421"/>
    </location>
</feature>
<dbReference type="Pfam" id="PF01535">
    <property type="entry name" value="PPR"/>
    <property type="match status" value="10"/>
</dbReference>
<sequence length="670" mass="76379">MILLTCWKMMRRLKIDTLTKFGTFEVSRRASEVATLGSHCFFSGSRPRNSFRDTSLLAENKKISHFIRIGQINEARAFFDNMGCRNTVSWNSMISGYVKRREMTKARKLFDEMPERDVVSWNLMISGYVSCGGNRFIEEGRCLFEMMPKRDCVSWNTMISGYAKNGMMDQALLLFDRMPHRNVVSWNAVVSGLLQNGDVMRAIEFFNRMPERDAASLSALVSGLIQNEELDGAARVLLEYKNKDGAKENLVHAYNTLIAGYGQKGLVDEARKLFDRIPFRNDERDKNNERFERNVVSWNTMIMCYVKAGDMVSAQELFEQMIERDTFSWNTMISGYVHVLDMEKASNLFSKMPNRDTLSWNLMVSGYSLTGNLELVSDFFEKMPEKSLVSWNSVIAGYEKYEDFNGAIELFLRMQSEGEKPDRHTLSSILSVSTGIMDLNLGMQIHQLVTKTVIPDTPINNALITMYSRCGAILEARTIFEELKLKKEVISWNAMIGGYASHGYASEALELFKLMRHFEVQPTYITFISVLHACAHAGLVEEGRRIFKSMQSEYGVEPTVEHFASLVDIVGRHGQLEEALDLIKSMPFEPDKAVWGALLGASRVHNNVEMARVAAEELMKLEPESSTPYVLLHNMYANMGCWDDAADIRGMMERNNIQKQTARSWIDSGY</sequence>
<dbReference type="Pfam" id="PF20431">
    <property type="entry name" value="E_motif"/>
    <property type="match status" value="1"/>
</dbReference>
<evidence type="ECO:0000313" key="4">
    <source>
        <dbReference type="EMBL" id="KAJ8767058.1"/>
    </source>
</evidence>
<comment type="similarity">
    <text evidence="2">Belongs to the PPR family. PCMP-E subfamily.</text>
</comment>
<dbReference type="Pfam" id="PF13041">
    <property type="entry name" value="PPR_2"/>
    <property type="match status" value="2"/>
</dbReference>
<feature type="repeat" description="PPR" evidence="3">
    <location>
        <begin position="86"/>
        <end position="120"/>
    </location>
</feature>
<accession>A0AAV8TMA4</accession>
<keyword evidence="5" id="KW-1185">Reference proteome</keyword>